<evidence type="ECO:0000313" key="1">
    <source>
        <dbReference type="EMBL" id="MFC0423060.1"/>
    </source>
</evidence>
<dbReference type="Proteomes" id="UP001589855">
    <property type="component" value="Unassembled WGS sequence"/>
</dbReference>
<proteinExistence type="predicted"/>
<name>A0ABV6K478_9LACO</name>
<protein>
    <submittedName>
        <fullName evidence="1">Uncharacterized protein</fullName>
    </submittedName>
</protein>
<gene>
    <name evidence="1" type="ORF">ACFFGS_02685</name>
</gene>
<accession>A0ABV6K478</accession>
<organism evidence="1 2">
    <name type="scientific">Lactiplantibacillus plajomi</name>
    <dbReference type="NCBI Taxonomy" id="1457217"/>
    <lineage>
        <taxon>Bacteria</taxon>
        <taxon>Bacillati</taxon>
        <taxon>Bacillota</taxon>
        <taxon>Bacilli</taxon>
        <taxon>Lactobacillales</taxon>
        <taxon>Lactobacillaceae</taxon>
        <taxon>Lactiplantibacillus</taxon>
    </lineage>
</organism>
<dbReference type="EMBL" id="JBHLUK010000014">
    <property type="protein sequence ID" value="MFC0423060.1"/>
    <property type="molecule type" value="Genomic_DNA"/>
</dbReference>
<evidence type="ECO:0000313" key="2">
    <source>
        <dbReference type="Proteomes" id="UP001589855"/>
    </source>
</evidence>
<comment type="caution">
    <text evidence="1">The sequence shown here is derived from an EMBL/GenBank/DDBJ whole genome shotgun (WGS) entry which is preliminary data.</text>
</comment>
<dbReference type="RefSeq" id="WP_137645828.1">
    <property type="nucleotide sequence ID" value="NZ_BAABRM010000026.1"/>
</dbReference>
<sequence>MDSISKKMNQIKIQKMGIGLVNAPSPKEPKTQRFLTATLFEAYKELDCLEHELNQLRGFE</sequence>
<reference evidence="1 2" key="1">
    <citation type="submission" date="2024-09" db="EMBL/GenBank/DDBJ databases">
        <authorList>
            <person name="Sun Q."/>
            <person name="Mori K."/>
        </authorList>
    </citation>
    <scope>NUCLEOTIDE SEQUENCE [LARGE SCALE GENOMIC DNA]</scope>
    <source>
        <strain evidence="1 2">TBRC 4575</strain>
    </source>
</reference>
<keyword evidence="2" id="KW-1185">Reference proteome</keyword>